<reference evidence="5" key="1">
    <citation type="submission" date="2022-02" db="EMBL/GenBank/DDBJ databases">
        <title>Paenibacillus sp. MBLB1832 Whole Genome Shotgun Sequencing.</title>
        <authorList>
            <person name="Hwang C.Y."/>
            <person name="Cho E.-S."/>
            <person name="Seo M.-J."/>
        </authorList>
    </citation>
    <scope>NUCLEOTIDE SEQUENCE</scope>
    <source>
        <strain evidence="5">MBLB1832</strain>
    </source>
</reference>
<organism evidence="5 6">
    <name type="scientific">Paenibacillus roseopurpureus</name>
    <dbReference type="NCBI Taxonomy" id="2918901"/>
    <lineage>
        <taxon>Bacteria</taxon>
        <taxon>Bacillati</taxon>
        <taxon>Bacillota</taxon>
        <taxon>Bacilli</taxon>
        <taxon>Bacillales</taxon>
        <taxon>Paenibacillaceae</taxon>
        <taxon>Paenibacillus</taxon>
    </lineage>
</organism>
<protein>
    <submittedName>
        <fullName evidence="5">AraC family transcriptional regulator</fullName>
    </submittedName>
</protein>
<dbReference type="RefSeq" id="WP_314797744.1">
    <property type="nucleotide sequence ID" value="NZ_CP130319.1"/>
</dbReference>
<dbReference type="EMBL" id="CP130319">
    <property type="protein sequence ID" value="WNR43466.1"/>
    <property type="molecule type" value="Genomic_DNA"/>
</dbReference>
<evidence type="ECO:0000259" key="4">
    <source>
        <dbReference type="PROSITE" id="PS01124"/>
    </source>
</evidence>
<dbReference type="SUPFAM" id="SSF51215">
    <property type="entry name" value="Regulatory protein AraC"/>
    <property type="match status" value="1"/>
</dbReference>
<name>A0AA96LMV8_9BACL</name>
<proteinExistence type="predicted"/>
<dbReference type="Pfam" id="PF02311">
    <property type="entry name" value="AraC_binding"/>
    <property type="match status" value="1"/>
</dbReference>
<feature type="domain" description="HTH araC/xylS-type" evidence="4">
    <location>
        <begin position="177"/>
        <end position="275"/>
    </location>
</feature>
<dbReference type="Gene3D" id="2.60.120.280">
    <property type="entry name" value="Regulatory protein AraC"/>
    <property type="match status" value="1"/>
</dbReference>
<dbReference type="GO" id="GO:0043565">
    <property type="term" value="F:sequence-specific DNA binding"/>
    <property type="evidence" value="ECO:0007669"/>
    <property type="project" value="InterPro"/>
</dbReference>
<dbReference type="PANTHER" id="PTHR46796">
    <property type="entry name" value="HTH-TYPE TRANSCRIPTIONAL ACTIVATOR RHAS-RELATED"/>
    <property type="match status" value="1"/>
</dbReference>
<gene>
    <name evidence="5" type="ORF">MJB10_20495</name>
</gene>
<dbReference type="GO" id="GO:0003700">
    <property type="term" value="F:DNA-binding transcription factor activity"/>
    <property type="evidence" value="ECO:0007669"/>
    <property type="project" value="InterPro"/>
</dbReference>
<evidence type="ECO:0000256" key="1">
    <source>
        <dbReference type="ARBA" id="ARBA00023015"/>
    </source>
</evidence>
<dbReference type="Pfam" id="PF12833">
    <property type="entry name" value="HTH_18"/>
    <property type="match status" value="1"/>
</dbReference>
<dbReference type="KEGG" id="proo:MJB10_20495"/>
<dbReference type="PANTHER" id="PTHR46796:SF7">
    <property type="entry name" value="ARAC FAMILY TRANSCRIPTIONAL REGULATOR"/>
    <property type="match status" value="1"/>
</dbReference>
<keyword evidence="2" id="KW-0238">DNA-binding</keyword>
<dbReference type="InterPro" id="IPR050204">
    <property type="entry name" value="AraC_XylS_family_regulators"/>
</dbReference>
<dbReference type="InterPro" id="IPR020449">
    <property type="entry name" value="Tscrpt_reg_AraC-type_HTH"/>
</dbReference>
<dbReference type="InterPro" id="IPR037923">
    <property type="entry name" value="HTH-like"/>
</dbReference>
<dbReference type="PROSITE" id="PS01124">
    <property type="entry name" value="HTH_ARAC_FAMILY_2"/>
    <property type="match status" value="1"/>
</dbReference>
<evidence type="ECO:0000313" key="5">
    <source>
        <dbReference type="EMBL" id="WNR43466.1"/>
    </source>
</evidence>
<accession>A0AA96LMV8</accession>
<dbReference type="InterPro" id="IPR018060">
    <property type="entry name" value="HTH_AraC"/>
</dbReference>
<keyword evidence="3" id="KW-0804">Transcription</keyword>
<keyword evidence="6" id="KW-1185">Reference proteome</keyword>
<dbReference type="Gene3D" id="1.10.10.60">
    <property type="entry name" value="Homeodomain-like"/>
    <property type="match status" value="2"/>
</dbReference>
<dbReference type="AlphaFoldDB" id="A0AA96LMV8"/>
<dbReference type="SUPFAM" id="SSF46689">
    <property type="entry name" value="Homeodomain-like"/>
    <property type="match status" value="2"/>
</dbReference>
<evidence type="ECO:0000256" key="2">
    <source>
        <dbReference type="ARBA" id="ARBA00023125"/>
    </source>
</evidence>
<keyword evidence="1" id="KW-0805">Transcription regulation</keyword>
<dbReference type="SMART" id="SM00342">
    <property type="entry name" value="HTH_ARAC"/>
    <property type="match status" value="1"/>
</dbReference>
<evidence type="ECO:0000313" key="6">
    <source>
        <dbReference type="Proteomes" id="UP001304650"/>
    </source>
</evidence>
<dbReference type="PRINTS" id="PR00032">
    <property type="entry name" value="HTHARAC"/>
</dbReference>
<dbReference type="Proteomes" id="UP001304650">
    <property type="component" value="Chromosome"/>
</dbReference>
<dbReference type="InterPro" id="IPR003313">
    <property type="entry name" value="AraC-bd"/>
</dbReference>
<sequence length="281" mass="31883">MHTSRFFHLPAMDSLPYGIIAVGQVKDDPKHRVTGNRYAEHIYNLHLAVRGRGWVHTATNKIPIGAMEGFVYSEHQIQRYEADAAEPWEVWWIYFKGEGIRALLHKQILGEEPWRIPVDSGRRILPLIEALWELAGQNDAANLPVVSSTLYRILLELLTHSAAPPSSGSARLEHRLQFTAEYMRSHCSQPLTLEQLAAHSGVSSAYFSRTFHAHFGMPPLDYLAQMRIELAKQMLIVTHKTIKQIAFEVGYGNPSYFIERFRGIVGMTPAIYREASLNPPV</sequence>
<evidence type="ECO:0000256" key="3">
    <source>
        <dbReference type="ARBA" id="ARBA00023163"/>
    </source>
</evidence>
<dbReference type="InterPro" id="IPR009057">
    <property type="entry name" value="Homeodomain-like_sf"/>
</dbReference>